<dbReference type="OrthoDB" id="9974612at2759"/>
<protein>
    <submittedName>
        <fullName evidence="1">Uncharacterized protein</fullName>
    </submittedName>
</protein>
<dbReference type="OMA" id="NDWETTH"/>
<name>A0A553PRK6_TIGCA</name>
<reference evidence="1 2" key="1">
    <citation type="journal article" date="2018" name="Nat. Ecol. Evol.">
        <title>Genomic signatures of mitonuclear coevolution across populations of Tigriopus californicus.</title>
        <authorList>
            <person name="Barreto F.S."/>
            <person name="Watson E.T."/>
            <person name="Lima T.G."/>
            <person name="Willett C.S."/>
            <person name="Edmands S."/>
            <person name="Li W."/>
            <person name="Burton R.S."/>
        </authorList>
    </citation>
    <scope>NUCLEOTIDE SEQUENCE [LARGE SCALE GENOMIC DNA]</scope>
    <source>
        <strain evidence="1 2">San Diego</strain>
    </source>
</reference>
<keyword evidence="2" id="KW-1185">Reference proteome</keyword>
<comment type="caution">
    <text evidence="1">The sequence shown here is derived from an EMBL/GenBank/DDBJ whole genome shotgun (WGS) entry which is preliminary data.</text>
</comment>
<dbReference type="AlphaFoldDB" id="A0A553PRK6"/>
<sequence length="184" mass="21557">MVQMFYYEHRGKCCKKIWSHNGDPLKVYLHVEESWAETAGQSYLTLRPSWWKSNRIIVSEVSGTKRRFGYGKMVDNCGKGTIWIRGHFHEKHPSKDSDPYFKLTLTSAISSEDFHLGYCLSGVLERSHQKYTPYQMTHLAFVRRREDAHPNCSASNKPTPSQNFKSMLSSTFYKNICRVYQRQM</sequence>
<organism evidence="1 2">
    <name type="scientific">Tigriopus californicus</name>
    <name type="common">Marine copepod</name>
    <dbReference type="NCBI Taxonomy" id="6832"/>
    <lineage>
        <taxon>Eukaryota</taxon>
        <taxon>Metazoa</taxon>
        <taxon>Ecdysozoa</taxon>
        <taxon>Arthropoda</taxon>
        <taxon>Crustacea</taxon>
        <taxon>Multicrustacea</taxon>
        <taxon>Hexanauplia</taxon>
        <taxon>Copepoda</taxon>
        <taxon>Harpacticoida</taxon>
        <taxon>Harpacticidae</taxon>
        <taxon>Tigriopus</taxon>
    </lineage>
</organism>
<evidence type="ECO:0000313" key="2">
    <source>
        <dbReference type="Proteomes" id="UP000318571"/>
    </source>
</evidence>
<evidence type="ECO:0000313" key="1">
    <source>
        <dbReference type="EMBL" id="TRY80316.1"/>
    </source>
</evidence>
<accession>A0A553PRK6</accession>
<gene>
    <name evidence="1" type="ORF">TCAL_11741</name>
</gene>
<dbReference type="Proteomes" id="UP000318571">
    <property type="component" value="Chromosome 12"/>
</dbReference>
<proteinExistence type="predicted"/>
<dbReference type="EMBL" id="VCGU01000001">
    <property type="protein sequence ID" value="TRY80316.1"/>
    <property type="molecule type" value="Genomic_DNA"/>
</dbReference>